<dbReference type="OMA" id="VITTEMY"/>
<dbReference type="InterPro" id="IPR000998">
    <property type="entry name" value="MAM_dom"/>
</dbReference>
<dbReference type="AlphaFoldDB" id="A0A1D2NCM5"/>
<dbReference type="Gene3D" id="3.40.33.10">
    <property type="entry name" value="CAP"/>
    <property type="match status" value="1"/>
</dbReference>
<dbReference type="STRING" id="48709.A0A1D2NCM5"/>
<dbReference type="CDD" id="cd05380">
    <property type="entry name" value="CAP_euk"/>
    <property type="match status" value="1"/>
</dbReference>
<feature type="domain" description="MAM" evidence="3">
    <location>
        <begin position="660"/>
        <end position="706"/>
    </location>
</feature>
<dbReference type="SUPFAM" id="SSF55797">
    <property type="entry name" value="PR-1-like"/>
    <property type="match status" value="1"/>
</dbReference>
<dbReference type="SMART" id="SM00198">
    <property type="entry name" value="SCP"/>
    <property type="match status" value="1"/>
</dbReference>
<feature type="region of interest" description="Disordered" evidence="1">
    <location>
        <begin position="491"/>
        <end position="516"/>
    </location>
</feature>
<dbReference type="GO" id="GO:0016020">
    <property type="term" value="C:membrane"/>
    <property type="evidence" value="ECO:0007669"/>
    <property type="project" value="InterPro"/>
</dbReference>
<dbReference type="InterPro" id="IPR018244">
    <property type="entry name" value="Allrgn_V5/Tpx1_CS"/>
</dbReference>
<dbReference type="InterPro" id="IPR014044">
    <property type="entry name" value="CAP_dom"/>
</dbReference>
<dbReference type="PROSITE" id="PS01010">
    <property type="entry name" value="CRISP_2"/>
    <property type="match status" value="1"/>
</dbReference>
<dbReference type="PRINTS" id="PR00837">
    <property type="entry name" value="V5TPXLIKE"/>
</dbReference>
<proteinExistence type="predicted"/>
<dbReference type="Pfam" id="PF00188">
    <property type="entry name" value="CAP"/>
    <property type="match status" value="1"/>
</dbReference>
<evidence type="ECO:0000256" key="2">
    <source>
        <dbReference type="SAM" id="SignalP"/>
    </source>
</evidence>
<protein>
    <submittedName>
        <fullName evidence="4">CRISP/Allergen/PR-1</fullName>
    </submittedName>
</protein>
<feature type="chain" id="PRO_5008905373" evidence="2">
    <location>
        <begin position="33"/>
        <end position="706"/>
    </location>
</feature>
<keyword evidence="5" id="KW-1185">Reference proteome</keyword>
<dbReference type="PROSITE" id="PS50060">
    <property type="entry name" value="MAM_2"/>
    <property type="match status" value="1"/>
</dbReference>
<feature type="compositionally biased region" description="Polar residues" evidence="1">
    <location>
        <begin position="447"/>
        <end position="456"/>
    </location>
</feature>
<dbReference type="InterPro" id="IPR001283">
    <property type="entry name" value="CRISP-related"/>
</dbReference>
<dbReference type="OrthoDB" id="414826at2759"/>
<feature type="compositionally biased region" description="Low complexity" evidence="1">
    <location>
        <begin position="433"/>
        <end position="446"/>
    </location>
</feature>
<feature type="signal peptide" evidence="2">
    <location>
        <begin position="1"/>
        <end position="32"/>
    </location>
</feature>
<evidence type="ECO:0000313" key="4">
    <source>
        <dbReference type="EMBL" id="ODN03008.1"/>
    </source>
</evidence>
<evidence type="ECO:0000256" key="1">
    <source>
        <dbReference type="SAM" id="MobiDB-lite"/>
    </source>
</evidence>
<gene>
    <name evidence="4" type="ORF">Ocin01_03649</name>
</gene>
<accession>A0A1D2NCM5</accession>
<feature type="region of interest" description="Disordered" evidence="1">
    <location>
        <begin position="353"/>
        <end position="383"/>
    </location>
</feature>
<feature type="compositionally biased region" description="Low complexity" evidence="1">
    <location>
        <begin position="498"/>
        <end position="508"/>
    </location>
</feature>
<dbReference type="Proteomes" id="UP000094527">
    <property type="component" value="Unassembled WGS sequence"/>
</dbReference>
<sequence>MGTEATTMTSMALSKSCLLGIFLFIVWAPVPSLQNHYCSISKEHTLCKFQGIGPRCKTPYEIGVPAADRNQIMQLHNSLRQMVANGNERRGRPGPQPSGANMLQMEWDEELAASAQRLADQCRYTHDCLNCRKVDRFLTGQNLYQFSENLLRDGANWEQAIMAWYDEVARFNPRSVDYFEFIKELGHYTQMLWAETYKMGCGYAYYKDGKWNRKLYICNYGPAGNVITTEMYKRGSPCSACPEGTFCSQQYPGLCTSGPPIDSFVDLNDLILSSRGSRGHSFVPQVSFVPEPTTRKTTTTRRPTTTTTTTTTRRPTTTTGSPSKIIFKDIESNEIGGLDNNAIQQNDISTRIGFNNRFSGRPQQSQNQFNNNKRPSSSSFNRFSTQRNTELAIPFSAQNIRATTTTTRRPTTTRRATTTAVVTTKKPFTFSPRVQTTTNRRSQQQTIGNNANSQQQINENRISPLASGTIQVPQTQKNRFASQDVNRFATKSSFNRLTTSTGNNNNYHNGGGAGGSASGLNAQTEILRINDSPAYSVEDTNKIVLFCDFDFAKCPVRSNGEGWNYTTYMTPGYGKGFATVVEKGRDSNLEVRSVMYPSGDGTVCLYFRFVNFIFGSDGGPARTSGLGPDGRPLKFTVSVSPVKQSKKSVEISERSSSALDWLTAKVQFSGLHSMFLLIFEVPRNPLSDNVYLAIDDILVTKGICHT</sequence>
<name>A0A1D2NCM5_ORCCI</name>
<reference evidence="4 5" key="1">
    <citation type="journal article" date="2016" name="Genome Biol. Evol.">
        <title>Gene Family Evolution Reflects Adaptation to Soil Environmental Stressors in the Genome of the Collembolan Orchesella cincta.</title>
        <authorList>
            <person name="Faddeeva-Vakhrusheva A."/>
            <person name="Derks M.F."/>
            <person name="Anvar S.Y."/>
            <person name="Agamennone V."/>
            <person name="Suring W."/>
            <person name="Smit S."/>
            <person name="van Straalen N.M."/>
            <person name="Roelofs D."/>
        </authorList>
    </citation>
    <scope>NUCLEOTIDE SEQUENCE [LARGE SCALE GENOMIC DNA]</scope>
    <source>
        <tissue evidence="4">Mixed pool</tissue>
    </source>
</reference>
<dbReference type="Gene3D" id="2.60.120.200">
    <property type="match status" value="1"/>
</dbReference>
<comment type="caution">
    <text evidence="4">The sequence shown here is derived from an EMBL/GenBank/DDBJ whole genome shotgun (WGS) entry which is preliminary data.</text>
</comment>
<dbReference type="PRINTS" id="PR00838">
    <property type="entry name" value="V5ALLERGEN"/>
</dbReference>
<keyword evidence="2" id="KW-0732">Signal</keyword>
<feature type="region of interest" description="Disordered" evidence="1">
    <location>
        <begin position="293"/>
        <end position="323"/>
    </location>
</feature>
<evidence type="ECO:0000259" key="3">
    <source>
        <dbReference type="PROSITE" id="PS50060"/>
    </source>
</evidence>
<feature type="region of interest" description="Disordered" evidence="1">
    <location>
        <begin position="433"/>
        <end position="456"/>
    </location>
</feature>
<dbReference type="InterPro" id="IPR035940">
    <property type="entry name" value="CAP_sf"/>
</dbReference>
<dbReference type="InterPro" id="IPR002413">
    <property type="entry name" value="V5_allergen-like"/>
</dbReference>
<organism evidence="4 5">
    <name type="scientific">Orchesella cincta</name>
    <name type="common">Springtail</name>
    <name type="synonym">Podura cincta</name>
    <dbReference type="NCBI Taxonomy" id="48709"/>
    <lineage>
        <taxon>Eukaryota</taxon>
        <taxon>Metazoa</taxon>
        <taxon>Ecdysozoa</taxon>
        <taxon>Arthropoda</taxon>
        <taxon>Hexapoda</taxon>
        <taxon>Collembola</taxon>
        <taxon>Entomobryomorpha</taxon>
        <taxon>Entomobryoidea</taxon>
        <taxon>Orchesellidae</taxon>
        <taxon>Orchesellinae</taxon>
        <taxon>Orchesella</taxon>
    </lineage>
</organism>
<dbReference type="PANTHER" id="PTHR10334">
    <property type="entry name" value="CYSTEINE-RICH SECRETORY PROTEIN-RELATED"/>
    <property type="match status" value="1"/>
</dbReference>
<evidence type="ECO:0000313" key="5">
    <source>
        <dbReference type="Proteomes" id="UP000094527"/>
    </source>
</evidence>
<feature type="compositionally biased region" description="Low complexity" evidence="1">
    <location>
        <begin position="295"/>
        <end position="319"/>
    </location>
</feature>
<dbReference type="GO" id="GO:0005576">
    <property type="term" value="C:extracellular region"/>
    <property type="evidence" value="ECO:0007669"/>
    <property type="project" value="InterPro"/>
</dbReference>
<dbReference type="EMBL" id="LJIJ01000089">
    <property type="protein sequence ID" value="ODN03008.1"/>
    <property type="molecule type" value="Genomic_DNA"/>
</dbReference>
<dbReference type="PROSITE" id="PS01009">
    <property type="entry name" value="CRISP_1"/>
    <property type="match status" value="1"/>
</dbReference>